<dbReference type="GO" id="GO:0051278">
    <property type="term" value="P:fungal-type cell wall polysaccharide biosynthetic process"/>
    <property type="evidence" value="ECO:0007669"/>
    <property type="project" value="TreeGrafter"/>
</dbReference>
<dbReference type="GO" id="GO:0003843">
    <property type="term" value="F:1,3-beta-D-glucan synthase activity"/>
    <property type="evidence" value="ECO:0007669"/>
    <property type="project" value="TreeGrafter"/>
</dbReference>
<dbReference type="Pfam" id="PF14288">
    <property type="entry name" value="FKS1_dom1"/>
    <property type="match status" value="1"/>
</dbReference>
<dbReference type="SMART" id="SM01205">
    <property type="entry name" value="FKS1_dom1"/>
    <property type="match status" value="1"/>
</dbReference>
<reference evidence="3" key="1">
    <citation type="submission" date="2022-07" db="EMBL/GenBank/DDBJ databases">
        <title>Genome Sequence of Agrocybe chaxingu.</title>
        <authorList>
            <person name="Buettner E."/>
        </authorList>
    </citation>
    <scope>NUCLEOTIDE SEQUENCE</scope>
    <source>
        <strain evidence="3">MP-N11</strain>
    </source>
</reference>
<feature type="domain" description="1,3-beta-glucan synthase component FKS1-like" evidence="2">
    <location>
        <begin position="259"/>
        <end position="316"/>
    </location>
</feature>
<dbReference type="PANTHER" id="PTHR12741:SF48">
    <property type="entry name" value="1,3-BETA-GLUCAN SYNTHASE COMPONENT FKS1-RELATED"/>
    <property type="match status" value="1"/>
</dbReference>
<dbReference type="GO" id="GO:0006075">
    <property type="term" value="P:(1-&gt;3)-beta-D-glucan biosynthetic process"/>
    <property type="evidence" value="ECO:0007669"/>
    <property type="project" value="TreeGrafter"/>
</dbReference>
<dbReference type="EMBL" id="JANKHO010001396">
    <property type="protein sequence ID" value="KAJ3501689.1"/>
    <property type="molecule type" value="Genomic_DNA"/>
</dbReference>
<feature type="compositionally biased region" description="Low complexity" evidence="1">
    <location>
        <begin position="14"/>
        <end position="28"/>
    </location>
</feature>
<proteinExistence type="predicted"/>
<evidence type="ECO:0000313" key="4">
    <source>
        <dbReference type="Proteomes" id="UP001148786"/>
    </source>
</evidence>
<accession>A0A9W8JSV6</accession>
<feature type="compositionally biased region" description="Polar residues" evidence="1">
    <location>
        <begin position="92"/>
        <end position="113"/>
    </location>
</feature>
<dbReference type="AlphaFoldDB" id="A0A9W8JSV6"/>
<gene>
    <name evidence="3" type="ORF">NLJ89_g9224</name>
</gene>
<feature type="region of interest" description="Disordered" evidence="1">
    <location>
        <begin position="1"/>
        <end position="113"/>
    </location>
</feature>
<dbReference type="GO" id="GO:0005886">
    <property type="term" value="C:plasma membrane"/>
    <property type="evidence" value="ECO:0007669"/>
    <property type="project" value="TreeGrafter"/>
</dbReference>
<dbReference type="InterPro" id="IPR026899">
    <property type="entry name" value="FKS1-like_dom1"/>
</dbReference>
<name>A0A9W8JSV6_9AGAR</name>
<evidence type="ECO:0000259" key="2">
    <source>
        <dbReference type="SMART" id="SM01205"/>
    </source>
</evidence>
<evidence type="ECO:0000313" key="3">
    <source>
        <dbReference type="EMBL" id="KAJ3501689.1"/>
    </source>
</evidence>
<organism evidence="3 4">
    <name type="scientific">Agrocybe chaxingu</name>
    <dbReference type="NCBI Taxonomy" id="84603"/>
    <lineage>
        <taxon>Eukaryota</taxon>
        <taxon>Fungi</taxon>
        <taxon>Dikarya</taxon>
        <taxon>Basidiomycota</taxon>
        <taxon>Agaricomycotina</taxon>
        <taxon>Agaricomycetes</taxon>
        <taxon>Agaricomycetidae</taxon>
        <taxon>Agaricales</taxon>
        <taxon>Agaricineae</taxon>
        <taxon>Strophariaceae</taxon>
        <taxon>Agrocybe</taxon>
    </lineage>
</organism>
<dbReference type="OrthoDB" id="2433298at2759"/>
<comment type="caution">
    <text evidence="3">The sequence shown here is derived from an EMBL/GenBank/DDBJ whole genome shotgun (WGS) entry which is preliminary data.</text>
</comment>
<protein>
    <recommendedName>
        <fullName evidence="2">1,3-beta-glucan synthase component FKS1-like domain-containing protein</fullName>
    </recommendedName>
</protein>
<keyword evidence="4" id="KW-1185">Reference proteome</keyword>
<feature type="compositionally biased region" description="Basic and acidic residues" evidence="1">
    <location>
        <begin position="34"/>
        <end position="55"/>
    </location>
</feature>
<evidence type="ECO:0000256" key="1">
    <source>
        <dbReference type="SAM" id="MobiDB-lite"/>
    </source>
</evidence>
<dbReference type="PANTHER" id="PTHR12741">
    <property type="entry name" value="LYST-INTERACTING PROTEIN LIP5 DOPAMINE RESPONSIVE PROTEIN DRG-1"/>
    <property type="match status" value="1"/>
</dbReference>
<dbReference type="Proteomes" id="UP001148786">
    <property type="component" value="Unassembled WGS sequence"/>
</dbReference>
<sequence length="318" mass="36252">MPARPGPASQEGYPSSSPSFDAHSSDPFNSSNRHYNDNESDHVEFGGRRDYRETYASDTSNPAVNDYDHNGNYDYPLQDTDSDPDVYGQRPAPSSESLPPTVSRTGYPDSSTPTFMEYAGPAGAREAYPAWSVERQIPLSKEEIEDVFLDLTQKFGFQRDSMRNMFDFLMQLLDSRASRMSPHQALITLHADYIGGQNANYRKWYFAAQLDLDDAIGQTQNPGLNRLKSKRGAKRPAHEKSLNTALERWRDAMNNMSQYDRLRQIALYLLCWGEAAQVRFAPECLCFIFKCADDYYRSPECQNRSFGIRDMKWSMASL</sequence>